<evidence type="ECO:0000313" key="1">
    <source>
        <dbReference type="EMBL" id="KAG5454717.1"/>
    </source>
</evidence>
<comment type="caution">
    <text evidence="1">The sequence shown here is derived from an EMBL/GenBank/DDBJ whole genome shotgun (WGS) entry which is preliminary data.</text>
</comment>
<protein>
    <submittedName>
        <fullName evidence="1">Uncharacterized protein</fullName>
    </submittedName>
</protein>
<sequence>MSSVFRLNMLSYLVYYTKCNLDRILQHIQLERAIINERYKRKFTDRKVRGSNPNSASRLPLPSLGQTANIPAVVSSSGDMATRHRKGVTVERLFIIIHYSVLPSQYDSKWNLLVDNCCVEQLNVLNQAALCFSWYDTRDIAIYCRVEYKHMYICNALLIRLLKVLRQPTTGFALLGTQQETSQTEDSVGFQLSLSQDQIDLQISVFIEVSPSWVQAEHKVDGNSGTAPT</sequence>
<gene>
    <name evidence="1" type="ORF">CSKR_104910</name>
</gene>
<dbReference type="EMBL" id="NIRI02000005">
    <property type="protein sequence ID" value="KAG5454717.1"/>
    <property type="molecule type" value="Genomic_DNA"/>
</dbReference>
<evidence type="ECO:0000313" key="2">
    <source>
        <dbReference type="Proteomes" id="UP000286415"/>
    </source>
</evidence>
<dbReference type="InParanoid" id="A0A419Q745"/>
<organism evidence="1 2">
    <name type="scientific">Clonorchis sinensis</name>
    <name type="common">Chinese liver fluke</name>
    <dbReference type="NCBI Taxonomy" id="79923"/>
    <lineage>
        <taxon>Eukaryota</taxon>
        <taxon>Metazoa</taxon>
        <taxon>Spiralia</taxon>
        <taxon>Lophotrochozoa</taxon>
        <taxon>Platyhelminthes</taxon>
        <taxon>Trematoda</taxon>
        <taxon>Digenea</taxon>
        <taxon>Opisthorchiida</taxon>
        <taxon>Opisthorchiata</taxon>
        <taxon>Opisthorchiidae</taxon>
        <taxon>Clonorchis</taxon>
    </lineage>
</organism>
<keyword evidence="2" id="KW-1185">Reference proteome</keyword>
<dbReference type="Proteomes" id="UP000286415">
    <property type="component" value="Unassembled WGS sequence"/>
</dbReference>
<dbReference type="AlphaFoldDB" id="A0A419Q745"/>
<accession>A0A419Q745</accession>
<proteinExistence type="predicted"/>
<reference evidence="1 2" key="2">
    <citation type="journal article" date="2021" name="Genomics">
        <title>High-quality reference genome for Clonorchis sinensis.</title>
        <authorList>
            <person name="Young N.D."/>
            <person name="Stroehlein A.J."/>
            <person name="Kinkar L."/>
            <person name="Wang T."/>
            <person name="Sohn W.M."/>
            <person name="Chang B.C.H."/>
            <person name="Kaur P."/>
            <person name="Weisz D."/>
            <person name="Dudchenko O."/>
            <person name="Aiden E.L."/>
            <person name="Korhonen P.K."/>
            <person name="Gasser R.B."/>
        </authorList>
    </citation>
    <scope>NUCLEOTIDE SEQUENCE [LARGE SCALE GENOMIC DNA]</scope>
    <source>
        <strain evidence="1">Cs-k2</strain>
    </source>
</reference>
<name>A0A419Q745_CLOSI</name>
<reference evidence="1 2" key="1">
    <citation type="journal article" date="2018" name="Biotechnol. Adv.">
        <title>Improved genomic resources and new bioinformatic workflow for the carcinogenic parasite Clonorchis sinensis: Biotechnological implications.</title>
        <authorList>
            <person name="Wang D."/>
            <person name="Korhonen P.K."/>
            <person name="Gasser R.B."/>
            <person name="Young N.D."/>
        </authorList>
    </citation>
    <scope>NUCLEOTIDE SEQUENCE [LARGE SCALE GENOMIC DNA]</scope>
    <source>
        <strain evidence="1">Cs-k2</strain>
    </source>
</reference>